<comment type="caution">
    <text evidence="8">The sequence shown here is derived from an EMBL/GenBank/DDBJ whole genome shotgun (WGS) entry which is preliminary data.</text>
</comment>
<dbReference type="SUPFAM" id="SSF103473">
    <property type="entry name" value="MFS general substrate transporter"/>
    <property type="match status" value="1"/>
</dbReference>
<evidence type="ECO:0000313" key="9">
    <source>
        <dbReference type="Proteomes" id="UP000310158"/>
    </source>
</evidence>
<evidence type="ECO:0000256" key="7">
    <source>
        <dbReference type="SAM" id="Phobius"/>
    </source>
</evidence>
<dbReference type="AlphaFoldDB" id="A0A4S4LTH6"/>
<feature type="transmembrane region" description="Helical" evidence="7">
    <location>
        <begin position="32"/>
        <end position="49"/>
    </location>
</feature>
<organism evidence="8 9">
    <name type="scientific">Bondarzewia mesenterica</name>
    <dbReference type="NCBI Taxonomy" id="1095465"/>
    <lineage>
        <taxon>Eukaryota</taxon>
        <taxon>Fungi</taxon>
        <taxon>Dikarya</taxon>
        <taxon>Basidiomycota</taxon>
        <taxon>Agaricomycotina</taxon>
        <taxon>Agaricomycetes</taxon>
        <taxon>Russulales</taxon>
        <taxon>Bondarzewiaceae</taxon>
        <taxon>Bondarzewia</taxon>
    </lineage>
</organism>
<feature type="transmembrane region" description="Helical" evidence="7">
    <location>
        <begin position="104"/>
        <end position="122"/>
    </location>
</feature>
<keyword evidence="9" id="KW-1185">Reference proteome</keyword>
<keyword evidence="2" id="KW-0813">Transport</keyword>
<evidence type="ECO:0000256" key="2">
    <source>
        <dbReference type="ARBA" id="ARBA00022448"/>
    </source>
</evidence>
<evidence type="ECO:0008006" key="10">
    <source>
        <dbReference type="Google" id="ProtNLM"/>
    </source>
</evidence>
<dbReference type="OrthoDB" id="28755at2759"/>
<feature type="transmembrane region" description="Helical" evidence="7">
    <location>
        <begin position="69"/>
        <end position="92"/>
    </location>
</feature>
<feature type="compositionally biased region" description="Acidic residues" evidence="6">
    <location>
        <begin position="471"/>
        <end position="486"/>
    </location>
</feature>
<dbReference type="InterPro" id="IPR036259">
    <property type="entry name" value="MFS_trans_sf"/>
</dbReference>
<comment type="subcellular location">
    <subcellularLocation>
        <location evidence="1">Membrane</location>
        <topology evidence="1">Multi-pass membrane protein</topology>
    </subcellularLocation>
</comment>
<feature type="transmembrane region" description="Helical" evidence="7">
    <location>
        <begin position="142"/>
        <end position="160"/>
    </location>
</feature>
<keyword evidence="5 7" id="KW-0472">Membrane</keyword>
<feature type="transmembrane region" description="Helical" evidence="7">
    <location>
        <begin position="273"/>
        <end position="295"/>
    </location>
</feature>
<keyword evidence="3 7" id="KW-0812">Transmembrane</keyword>
<sequence length="647" mass="70263">MTGFAALPSADETGMTETAQWAGIAKILGPRWAQLPALTVGLVGVQLMWSVEMSYATPYLLSLGLSKSLTAIVFLAGPISGLVVQPLIGVLADNSKSRFGRRRPYMLAGVAVCALAIILLGFTRQFASILTTIGSSSNDSLTIFLAIWAIYCIDFSINAVQAVDRALLVDTVPTSEQANGNAWAACMLGIGSVAGFFIGNVDMPSVFPLLGKSELQVLSVISSILLIATHLFTASMVKERVLLASSQAKKSFRQEIRELWANARTLPYVIRQICIIQFFAWLAWFPILFYTTTYIGDLYRRSLPLTRTIGDADDAEATRLGARAQLFSSLLALATNFLAPFVVAEARRKKSRSGWLDAGEHKKRWWEGKMHLATLWALSHIVFVICMFGTFFTNSVTGATILMTLTGFSWAITQWAPFSLLAEAILTTQTEPELEDAQSILLADTRTSPAYIQEDVDEERQHFLEHGGGGGDEEAASEQSMDDNDHEMDASRHEAIMGNVGARHSWVDVSAVDGTSENEDASARVGDGRKPGLSEKAGVILGIHNIFVVVPQFLVTGFSSLIFALLEPEKSVLHIEKPASSPPMNITEAVSNSLVGELAGRQVQENGGEEMAVGPNSVAIIFRLGGASAAVAFVICWRLSQEMRRRY</sequence>
<feature type="transmembrane region" description="Helical" evidence="7">
    <location>
        <begin position="218"/>
        <end position="237"/>
    </location>
</feature>
<dbReference type="Pfam" id="PF13347">
    <property type="entry name" value="MFS_2"/>
    <property type="match status" value="1"/>
</dbReference>
<dbReference type="Gene3D" id="1.20.1250.20">
    <property type="entry name" value="MFS general substrate transporter like domains"/>
    <property type="match status" value="1"/>
</dbReference>
<dbReference type="PANTHER" id="PTHR19432">
    <property type="entry name" value="SUGAR TRANSPORTER"/>
    <property type="match status" value="1"/>
</dbReference>
<dbReference type="PANTHER" id="PTHR19432:SF91">
    <property type="entry name" value="GENERAL ALPHA-GLUCOSIDE PERMEASE"/>
    <property type="match status" value="1"/>
</dbReference>
<reference evidence="8 9" key="1">
    <citation type="submission" date="2019-02" db="EMBL/GenBank/DDBJ databases">
        <title>Genome sequencing of the rare red list fungi Bondarzewia mesenterica.</title>
        <authorList>
            <person name="Buettner E."/>
            <person name="Kellner H."/>
        </authorList>
    </citation>
    <scope>NUCLEOTIDE SEQUENCE [LARGE SCALE GENOMIC DNA]</scope>
    <source>
        <strain evidence="8 9">DSM 108281</strain>
    </source>
</reference>
<keyword evidence="4 7" id="KW-1133">Transmembrane helix</keyword>
<protein>
    <recommendedName>
        <fullName evidence="10">MFS general substrate transporter</fullName>
    </recommendedName>
</protein>
<evidence type="ECO:0000256" key="3">
    <source>
        <dbReference type="ARBA" id="ARBA00022692"/>
    </source>
</evidence>
<feature type="transmembrane region" description="Helical" evidence="7">
    <location>
        <begin position="398"/>
        <end position="416"/>
    </location>
</feature>
<feature type="transmembrane region" description="Helical" evidence="7">
    <location>
        <begin position="326"/>
        <end position="344"/>
    </location>
</feature>
<evidence type="ECO:0000256" key="1">
    <source>
        <dbReference type="ARBA" id="ARBA00004141"/>
    </source>
</evidence>
<feature type="region of interest" description="Disordered" evidence="6">
    <location>
        <begin position="463"/>
        <end position="487"/>
    </location>
</feature>
<dbReference type="Proteomes" id="UP000310158">
    <property type="component" value="Unassembled WGS sequence"/>
</dbReference>
<gene>
    <name evidence="8" type="ORF">EW146_g4950</name>
</gene>
<name>A0A4S4LTH6_9AGAM</name>
<evidence type="ECO:0000256" key="6">
    <source>
        <dbReference type="SAM" id="MobiDB-lite"/>
    </source>
</evidence>
<accession>A0A4S4LTH6</accession>
<dbReference type="GO" id="GO:0005886">
    <property type="term" value="C:plasma membrane"/>
    <property type="evidence" value="ECO:0007669"/>
    <property type="project" value="TreeGrafter"/>
</dbReference>
<feature type="transmembrane region" description="Helical" evidence="7">
    <location>
        <begin position="539"/>
        <end position="566"/>
    </location>
</feature>
<dbReference type="GO" id="GO:0008506">
    <property type="term" value="F:sucrose:proton symporter activity"/>
    <property type="evidence" value="ECO:0007669"/>
    <property type="project" value="TreeGrafter"/>
</dbReference>
<evidence type="ECO:0000256" key="4">
    <source>
        <dbReference type="ARBA" id="ARBA00022989"/>
    </source>
</evidence>
<evidence type="ECO:0000256" key="5">
    <source>
        <dbReference type="ARBA" id="ARBA00023136"/>
    </source>
</evidence>
<dbReference type="EMBL" id="SGPL01000205">
    <property type="protein sequence ID" value="THH15535.1"/>
    <property type="molecule type" value="Genomic_DNA"/>
</dbReference>
<feature type="transmembrane region" description="Helical" evidence="7">
    <location>
        <begin position="620"/>
        <end position="639"/>
    </location>
</feature>
<proteinExistence type="predicted"/>
<feature type="transmembrane region" description="Helical" evidence="7">
    <location>
        <begin position="372"/>
        <end position="392"/>
    </location>
</feature>
<feature type="transmembrane region" description="Helical" evidence="7">
    <location>
        <begin position="181"/>
        <end position="198"/>
    </location>
</feature>
<evidence type="ECO:0000313" key="8">
    <source>
        <dbReference type="EMBL" id="THH15535.1"/>
    </source>
</evidence>